<organism evidence="2 3">
    <name type="scientific">Pisolithus tinctorius Marx 270</name>
    <dbReference type="NCBI Taxonomy" id="870435"/>
    <lineage>
        <taxon>Eukaryota</taxon>
        <taxon>Fungi</taxon>
        <taxon>Dikarya</taxon>
        <taxon>Basidiomycota</taxon>
        <taxon>Agaricomycotina</taxon>
        <taxon>Agaricomycetes</taxon>
        <taxon>Agaricomycetidae</taxon>
        <taxon>Boletales</taxon>
        <taxon>Sclerodermatineae</taxon>
        <taxon>Pisolithaceae</taxon>
        <taxon>Pisolithus</taxon>
    </lineage>
</organism>
<dbReference type="Proteomes" id="UP000054217">
    <property type="component" value="Unassembled WGS sequence"/>
</dbReference>
<evidence type="ECO:0000313" key="2">
    <source>
        <dbReference type="EMBL" id="KIO11504.1"/>
    </source>
</evidence>
<reference evidence="2 3" key="1">
    <citation type="submission" date="2014-04" db="EMBL/GenBank/DDBJ databases">
        <authorList>
            <consortium name="DOE Joint Genome Institute"/>
            <person name="Kuo A."/>
            <person name="Kohler A."/>
            <person name="Costa M.D."/>
            <person name="Nagy L.G."/>
            <person name="Floudas D."/>
            <person name="Copeland A."/>
            <person name="Barry K.W."/>
            <person name="Cichocki N."/>
            <person name="Veneault-Fourrey C."/>
            <person name="LaButti K."/>
            <person name="Lindquist E.A."/>
            <person name="Lipzen A."/>
            <person name="Lundell T."/>
            <person name="Morin E."/>
            <person name="Murat C."/>
            <person name="Sun H."/>
            <person name="Tunlid A."/>
            <person name="Henrissat B."/>
            <person name="Grigoriev I.V."/>
            <person name="Hibbett D.S."/>
            <person name="Martin F."/>
            <person name="Nordberg H.P."/>
            <person name="Cantor M.N."/>
            <person name="Hua S.X."/>
        </authorList>
    </citation>
    <scope>NUCLEOTIDE SEQUENCE [LARGE SCALE GENOMIC DNA]</scope>
    <source>
        <strain evidence="2 3">Marx 270</strain>
    </source>
</reference>
<gene>
    <name evidence="2" type="ORF">M404DRAFT_994249</name>
</gene>
<proteinExistence type="predicted"/>
<feature type="region of interest" description="Disordered" evidence="1">
    <location>
        <begin position="1"/>
        <end position="36"/>
    </location>
</feature>
<sequence length="59" mass="6657">MAVTQSSKEYVLGMRLGQQNKRHSETVRQDQIRARHHEDSLVTSTFMSLTSLSAALTHS</sequence>
<dbReference type="HOGENOM" id="CLU_2961832_0_0_1"/>
<evidence type="ECO:0000313" key="3">
    <source>
        <dbReference type="Proteomes" id="UP000054217"/>
    </source>
</evidence>
<name>A0A0C3PS92_PISTI</name>
<protein>
    <submittedName>
        <fullName evidence="2">Uncharacterized protein</fullName>
    </submittedName>
</protein>
<dbReference type="InParanoid" id="A0A0C3PS92"/>
<dbReference type="EMBL" id="KN831949">
    <property type="protein sequence ID" value="KIO11504.1"/>
    <property type="molecule type" value="Genomic_DNA"/>
</dbReference>
<evidence type="ECO:0000256" key="1">
    <source>
        <dbReference type="SAM" id="MobiDB-lite"/>
    </source>
</evidence>
<dbReference type="AlphaFoldDB" id="A0A0C3PS92"/>
<reference evidence="3" key="2">
    <citation type="submission" date="2015-01" db="EMBL/GenBank/DDBJ databases">
        <title>Evolutionary Origins and Diversification of the Mycorrhizal Mutualists.</title>
        <authorList>
            <consortium name="DOE Joint Genome Institute"/>
            <consortium name="Mycorrhizal Genomics Consortium"/>
            <person name="Kohler A."/>
            <person name="Kuo A."/>
            <person name="Nagy L.G."/>
            <person name="Floudas D."/>
            <person name="Copeland A."/>
            <person name="Barry K.W."/>
            <person name="Cichocki N."/>
            <person name="Veneault-Fourrey C."/>
            <person name="LaButti K."/>
            <person name="Lindquist E.A."/>
            <person name="Lipzen A."/>
            <person name="Lundell T."/>
            <person name="Morin E."/>
            <person name="Murat C."/>
            <person name="Riley R."/>
            <person name="Ohm R."/>
            <person name="Sun H."/>
            <person name="Tunlid A."/>
            <person name="Henrissat B."/>
            <person name="Grigoriev I.V."/>
            <person name="Hibbett D.S."/>
            <person name="Martin F."/>
        </authorList>
    </citation>
    <scope>NUCLEOTIDE SEQUENCE [LARGE SCALE GENOMIC DNA]</scope>
    <source>
        <strain evidence="3">Marx 270</strain>
    </source>
</reference>
<keyword evidence="3" id="KW-1185">Reference proteome</keyword>
<accession>A0A0C3PS92</accession>
<feature type="compositionally biased region" description="Basic and acidic residues" evidence="1">
    <location>
        <begin position="22"/>
        <end position="36"/>
    </location>
</feature>